<dbReference type="PANTHER" id="PTHR12203">
    <property type="entry name" value="KDEL LYS-ASP-GLU-LEU CONTAINING - RELATED"/>
    <property type="match status" value="1"/>
</dbReference>
<dbReference type="AlphaFoldDB" id="A0A0U9HME0"/>
<evidence type="ECO:0000256" key="1">
    <source>
        <dbReference type="ARBA" id="ARBA00010118"/>
    </source>
</evidence>
<keyword evidence="2" id="KW-0808">Transferase</keyword>
<accession>A0A0U9HME0</accession>
<name>A0A0U9HME0_KLENI</name>
<evidence type="ECO:0000256" key="2">
    <source>
        <dbReference type="ARBA" id="ARBA00022679"/>
    </source>
</evidence>
<dbReference type="GO" id="GO:0016740">
    <property type="term" value="F:transferase activity"/>
    <property type="evidence" value="ECO:0007669"/>
    <property type="project" value="UniProtKB-KW"/>
</dbReference>
<sequence length="427" mass="48880">MQKMARSWLLDLLCTPYIYMLAFLTLLLGFEASSLLAGQGSYFSGATSFFGRAPKSDECPAYFCNIFDDLEPWFAKGGITMEDINADPEAVTMKIQILNGTLYWRWTGGCSFTRTSFTLWAIMMLLERYPGQVPDVLFNVCCHDDPAVPAEKWANNASAIPPIFSMCSSEDHLDLVWPDWSFWGWPELRIPEWRTKSAQILGGKGRRTPLGKREPRAFWKGNAFTGRGPNQGLRQQLVGCSEPPGYENGIEAVNIFWDDEINKTETRLEEQCDHRYRIYAEGNTWSCSLKYALACASAALVIDPVYWDFYSRGLEPFRDFIPIERGDNMCDRLEMAVWWGDKHLQQATSIGEAAAHFIESSLSMERVYDYMLHSLRVYSALQTFAPVKEPALNPLLTKAFYVERPPFEKEFMEWEERASESPCRLKC</sequence>
<dbReference type="Pfam" id="PF05686">
    <property type="entry name" value="Glyco_transf_90"/>
    <property type="match status" value="1"/>
</dbReference>
<dbReference type="OrthoDB" id="202415at2759"/>
<reference evidence="4 5" key="1">
    <citation type="journal article" date="2014" name="Nat. Commun.">
        <title>Klebsormidium flaccidum genome reveals primary factors for plant terrestrial adaptation.</title>
        <authorList>
            <person name="Hori K."/>
            <person name="Maruyama F."/>
            <person name="Fujisawa T."/>
            <person name="Togashi T."/>
            <person name="Yamamoto N."/>
            <person name="Seo M."/>
            <person name="Sato S."/>
            <person name="Yamada T."/>
            <person name="Mori H."/>
            <person name="Tajima N."/>
            <person name="Moriyama T."/>
            <person name="Ikeuchi M."/>
            <person name="Watanabe M."/>
            <person name="Wada H."/>
            <person name="Kobayashi K."/>
            <person name="Saito M."/>
            <person name="Masuda T."/>
            <person name="Sasaki-Sekimoto Y."/>
            <person name="Mashiguchi K."/>
            <person name="Awai K."/>
            <person name="Shimojima M."/>
            <person name="Masuda S."/>
            <person name="Iwai M."/>
            <person name="Nobusawa T."/>
            <person name="Narise T."/>
            <person name="Kondo S."/>
            <person name="Saito H."/>
            <person name="Sato R."/>
            <person name="Murakawa M."/>
            <person name="Ihara Y."/>
            <person name="Oshima-Yamada Y."/>
            <person name="Ohtaka K."/>
            <person name="Satoh M."/>
            <person name="Sonobe K."/>
            <person name="Ishii M."/>
            <person name="Ohtani R."/>
            <person name="Kanamori-Sato M."/>
            <person name="Honoki R."/>
            <person name="Miyazaki D."/>
            <person name="Mochizuki H."/>
            <person name="Umetsu J."/>
            <person name="Higashi K."/>
            <person name="Shibata D."/>
            <person name="Kamiya Y."/>
            <person name="Sato N."/>
            <person name="Nakamura Y."/>
            <person name="Tabata S."/>
            <person name="Ida S."/>
            <person name="Kurokawa K."/>
            <person name="Ohta H."/>
        </authorList>
    </citation>
    <scope>NUCLEOTIDE SEQUENCE [LARGE SCALE GENOMIC DNA]</scope>
    <source>
        <strain evidence="4 5">NIES-2285</strain>
    </source>
</reference>
<dbReference type="OMA" id="PRWIQHW"/>
<proteinExistence type="inferred from homology"/>
<gene>
    <name evidence="4" type="ORF">KFL_000540050</name>
</gene>
<dbReference type="Proteomes" id="UP000054558">
    <property type="component" value="Unassembled WGS sequence"/>
</dbReference>
<organism evidence="4 5">
    <name type="scientific">Klebsormidium nitens</name>
    <name type="common">Green alga</name>
    <name type="synonym">Ulothrix nitens</name>
    <dbReference type="NCBI Taxonomy" id="105231"/>
    <lineage>
        <taxon>Eukaryota</taxon>
        <taxon>Viridiplantae</taxon>
        <taxon>Streptophyta</taxon>
        <taxon>Klebsormidiophyceae</taxon>
        <taxon>Klebsormidiales</taxon>
        <taxon>Klebsormidiaceae</taxon>
        <taxon>Klebsormidium</taxon>
    </lineage>
</organism>
<keyword evidence="5" id="KW-1185">Reference proteome</keyword>
<dbReference type="SMART" id="SM00672">
    <property type="entry name" value="CAP10"/>
    <property type="match status" value="1"/>
</dbReference>
<evidence type="ECO:0000259" key="3">
    <source>
        <dbReference type="SMART" id="SM00672"/>
    </source>
</evidence>
<dbReference type="InterPro" id="IPR051091">
    <property type="entry name" value="O-Glucosyltr/Glycosyltrsf_90"/>
</dbReference>
<evidence type="ECO:0000313" key="4">
    <source>
        <dbReference type="EMBL" id="GAQ80428.1"/>
    </source>
</evidence>
<evidence type="ECO:0000313" key="5">
    <source>
        <dbReference type="Proteomes" id="UP000054558"/>
    </source>
</evidence>
<dbReference type="InterPro" id="IPR006598">
    <property type="entry name" value="CAP10"/>
</dbReference>
<feature type="domain" description="Glycosyl transferase CAP10" evidence="3">
    <location>
        <begin position="132"/>
        <end position="385"/>
    </location>
</feature>
<dbReference type="EMBL" id="DF237003">
    <property type="protein sequence ID" value="GAQ80428.1"/>
    <property type="molecule type" value="Genomic_DNA"/>
</dbReference>
<protein>
    <recommendedName>
        <fullName evidence="3">Glycosyl transferase CAP10 domain-containing protein</fullName>
    </recommendedName>
</protein>
<comment type="similarity">
    <text evidence="1">Belongs to the glycosyltransferase 90 family.</text>
</comment>
<dbReference type="PANTHER" id="PTHR12203:SF35">
    <property type="entry name" value="PROTEIN O-GLUCOSYLTRANSFERASE 1"/>
    <property type="match status" value="1"/>
</dbReference>